<name>A0A484MZC4_9ASTE</name>
<accession>A0A484MZC4</accession>
<protein>
    <recommendedName>
        <fullName evidence="3">Transposase (putative) gypsy type domain-containing protein</fullName>
    </recommendedName>
</protein>
<evidence type="ECO:0000259" key="3">
    <source>
        <dbReference type="Pfam" id="PF04195"/>
    </source>
</evidence>
<feature type="domain" description="Transposase (putative) gypsy type" evidence="3">
    <location>
        <begin position="46"/>
        <end position="109"/>
    </location>
</feature>
<dbReference type="Pfam" id="PF04195">
    <property type="entry name" value="Transposase_28"/>
    <property type="match status" value="1"/>
</dbReference>
<evidence type="ECO:0000256" key="1">
    <source>
        <dbReference type="SAM" id="Coils"/>
    </source>
</evidence>
<reference evidence="4 5" key="1">
    <citation type="submission" date="2018-04" db="EMBL/GenBank/DDBJ databases">
        <authorList>
            <person name="Vogel A."/>
        </authorList>
    </citation>
    <scope>NUCLEOTIDE SEQUENCE [LARGE SCALE GENOMIC DNA]</scope>
</reference>
<dbReference type="InterPro" id="IPR007321">
    <property type="entry name" value="Transposase_28"/>
</dbReference>
<dbReference type="Proteomes" id="UP000595140">
    <property type="component" value="Unassembled WGS sequence"/>
</dbReference>
<dbReference type="EMBL" id="OOIL02005154">
    <property type="protein sequence ID" value="VFQ94183.1"/>
    <property type="molecule type" value="Genomic_DNA"/>
</dbReference>
<dbReference type="AlphaFoldDB" id="A0A484MZC4"/>
<proteinExistence type="predicted"/>
<keyword evidence="1" id="KW-0175">Coiled coil</keyword>
<feature type="region of interest" description="Disordered" evidence="2">
    <location>
        <begin position="415"/>
        <end position="465"/>
    </location>
</feature>
<organism evidence="4 5">
    <name type="scientific">Cuscuta campestris</name>
    <dbReference type="NCBI Taxonomy" id="132261"/>
    <lineage>
        <taxon>Eukaryota</taxon>
        <taxon>Viridiplantae</taxon>
        <taxon>Streptophyta</taxon>
        <taxon>Embryophyta</taxon>
        <taxon>Tracheophyta</taxon>
        <taxon>Spermatophyta</taxon>
        <taxon>Magnoliopsida</taxon>
        <taxon>eudicotyledons</taxon>
        <taxon>Gunneridae</taxon>
        <taxon>Pentapetalae</taxon>
        <taxon>asterids</taxon>
        <taxon>lamiids</taxon>
        <taxon>Solanales</taxon>
        <taxon>Convolvulaceae</taxon>
        <taxon>Cuscuteae</taxon>
        <taxon>Cuscuta</taxon>
        <taxon>Cuscuta subgen. Grammica</taxon>
        <taxon>Cuscuta sect. Cleistogrammica</taxon>
    </lineage>
</organism>
<evidence type="ECO:0000256" key="2">
    <source>
        <dbReference type="SAM" id="MobiDB-lite"/>
    </source>
</evidence>
<feature type="coiled-coil region" evidence="1">
    <location>
        <begin position="244"/>
        <end position="335"/>
    </location>
</feature>
<keyword evidence="5" id="KW-1185">Reference proteome</keyword>
<sequence length="465" mass="51088">MALCHCQITDRGFADATDMVGPSIEVLRPTSTQTALDAPSGFFTVHMASLKKGLRFPRHSLLIEFLNGVDLLPCQLVPNSHWYIAGYLVRCKAVGVKPTLDHFLFTFKLTKGHGDWASCPSLSQQSSKLFTSDKKGLTKDWKPFFVFVSTGLESPFTGSGLPSFRRVLCPPSNAALLSITRQLYGQGAIEIKKVVTEESLAALGFEFVQDEYRHHPDLLWDTPGEALTVVLLATLGMIELVGRRQDRQAAMDEARKAAEDKQRELQEEVARLARELEKEKGRSAALEMKNASLSSEVGSVSARVAELEGEKTDLIQQLEVERSDQARRLEEAIESFKSSLDFSAVPMERMDKMVVEWLKTGPGVKWMVKESKKSFNCGLFRAQQVFRDKLARIPKGFSFPNLGFPPPCRALAEFGPNPYLDEGSSSASDKEEVEAALDDQGGQGDQGPRANLATSKAGGGASLGI</sequence>
<dbReference type="OrthoDB" id="686887at2759"/>
<evidence type="ECO:0000313" key="5">
    <source>
        <dbReference type="Proteomes" id="UP000595140"/>
    </source>
</evidence>
<gene>
    <name evidence="4" type="ORF">CCAM_LOCUS35959</name>
</gene>
<evidence type="ECO:0000313" key="4">
    <source>
        <dbReference type="EMBL" id="VFQ94183.1"/>
    </source>
</evidence>